<dbReference type="PANTHER" id="PTHR12526">
    <property type="entry name" value="GLYCOSYLTRANSFERASE"/>
    <property type="match status" value="1"/>
</dbReference>
<keyword evidence="5" id="KW-1185">Reference proteome</keyword>
<proteinExistence type="predicted"/>
<keyword evidence="3" id="KW-0614">Plasmid</keyword>
<protein>
    <submittedName>
        <fullName evidence="3">Glycosyltransferase</fullName>
        <ecNumber evidence="2">2.4.-.-</ecNumber>
    </submittedName>
</protein>
<accession>A0A0P0EUT1</accession>
<organism evidence="3 4">
    <name type="scientific">Azospirillum brasilense</name>
    <dbReference type="NCBI Taxonomy" id="192"/>
    <lineage>
        <taxon>Bacteria</taxon>
        <taxon>Pseudomonadati</taxon>
        <taxon>Pseudomonadota</taxon>
        <taxon>Alphaproteobacteria</taxon>
        <taxon>Rhodospirillales</taxon>
        <taxon>Azospirillaceae</taxon>
        <taxon>Azospirillum</taxon>
    </lineage>
</organism>
<evidence type="ECO:0000313" key="5">
    <source>
        <dbReference type="Proteomes" id="UP001277471"/>
    </source>
</evidence>
<dbReference type="EMBL" id="JAWXYC010000005">
    <property type="protein sequence ID" value="MDX5955149.1"/>
    <property type="molecule type" value="Genomic_DNA"/>
</dbReference>
<dbReference type="Gene3D" id="3.40.50.2000">
    <property type="entry name" value="Glycogen Phosphorylase B"/>
    <property type="match status" value="2"/>
</dbReference>
<dbReference type="EMBL" id="CP032341">
    <property type="protein sequence ID" value="QCO11877.1"/>
    <property type="molecule type" value="Genomic_DNA"/>
</dbReference>
<reference evidence="2 5" key="2">
    <citation type="submission" date="2023-11" db="EMBL/GenBank/DDBJ databases">
        <title>MicrobeMod: A computational toolkit for identifying prokaryotic methylation and restriction-modification with nanopore sequencing.</title>
        <authorList>
            <person name="Crits-Christoph A."/>
            <person name="Kang S.C."/>
            <person name="Lee H."/>
            <person name="Ostrov N."/>
        </authorList>
    </citation>
    <scope>NUCLEOTIDE SEQUENCE [LARGE SCALE GENOMIC DNA]</scope>
    <source>
        <strain evidence="2 5">ATCC 29145</strain>
    </source>
</reference>
<evidence type="ECO:0000313" key="2">
    <source>
        <dbReference type="EMBL" id="MDX5955149.1"/>
    </source>
</evidence>
<keyword evidence="3" id="KW-0808">Transferase</keyword>
<sequence>MSEPFTGESANSGKSVLLVAFACEPDSGSESANGWNWSEGLKRSGCRVTVVTQGRLRPKILGKIERGETALEPDDFVFIDRPDTMAHHDSKTRFQLSYIAWQWRCRAVVKELVRRRPFDVIHNVTIGGIRFPAFCGGLAPLSVIGPVGGGERAPWPLIRPLGWKAVATELVRDAAIAMTRIDPFLRLTYRRYNLIYVKTHESRHVLPAGDRHKARQHFGCSLPPDRFVPMKAETGGDAGAPLKLRFSGRFLYWKGGHYALAALARALEKGARARLQMIGSGPQSEEWKTLADRLGIADQVDFVEWLSQPDYMEVLRSSDALLFPSLHDSAANVIMEALANAQPVICLDLGGSGIMIDSSCGFAVPCRGRAAAEVIDGLADAIVTLDRDRPRLRAMSRAAHARAQDFASCRITPDLYTPASASASASA</sequence>
<dbReference type="GeneID" id="56451064"/>
<reference evidence="3 4" key="1">
    <citation type="submission" date="2018-09" db="EMBL/GenBank/DDBJ databases">
        <title>Whole genome based analysis of evolution and adaptive divergence in Indian and Brazilian strains of Azospirillum brasilense.</title>
        <authorList>
            <person name="Singh C."/>
            <person name="Tripathi A.K."/>
        </authorList>
    </citation>
    <scope>NUCLEOTIDE SEQUENCE [LARGE SCALE GENOMIC DNA]</scope>
    <source>
        <strain evidence="3 4">MTCC4038</strain>
        <plasmid evidence="3 4">p2</plasmid>
    </source>
</reference>
<feature type="domain" description="Glycosyl transferase family 1" evidence="1">
    <location>
        <begin position="244"/>
        <end position="369"/>
    </location>
</feature>
<keyword evidence="2" id="KW-0328">Glycosyltransferase</keyword>
<evidence type="ECO:0000313" key="4">
    <source>
        <dbReference type="Proteomes" id="UP000298774"/>
    </source>
</evidence>
<dbReference type="Proteomes" id="UP000298774">
    <property type="component" value="Plasmid p2"/>
</dbReference>
<dbReference type="Pfam" id="PF00534">
    <property type="entry name" value="Glycos_transf_1"/>
    <property type="match status" value="1"/>
</dbReference>
<evidence type="ECO:0000313" key="3">
    <source>
        <dbReference type="EMBL" id="QCO11877.1"/>
    </source>
</evidence>
<geneLocation type="plasmid" evidence="3 4">
    <name>p2</name>
</geneLocation>
<dbReference type="PANTHER" id="PTHR12526:SF636">
    <property type="entry name" value="BLL3647 PROTEIN"/>
    <property type="match status" value="1"/>
</dbReference>
<dbReference type="CDD" id="cd03801">
    <property type="entry name" value="GT4_PimA-like"/>
    <property type="match status" value="1"/>
</dbReference>
<evidence type="ECO:0000259" key="1">
    <source>
        <dbReference type="Pfam" id="PF00534"/>
    </source>
</evidence>
<name>A0A0P0EUT1_AZOBR</name>
<dbReference type="KEGG" id="abf:AMK58_21975"/>
<dbReference type="Proteomes" id="UP001277471">
    <property type="component" value="Unassembled WGS sequence"/>
</dbReference>
<dbReference type="EC" id="2.4.-.-" evidence="2"/>
<dbReference type="SUPFAM" id="SSF53756">
    <property type="entry name" value="UDP-Glycosyltransferase/glycogen phosphorylase"/>
    <property type="match status" value="1"/>
</dbReference>
<dbReference type="RefSeq" id="WP_059399460.1">
    <property type="nucleotide sequence ID" value="NZ_CP012916.1"/>
</dbReference>
<dbReference type="AlphaFoldDB" id="A0A0P0EUT1"/>
<dbReference type="InterPro" id="IPR001296">
    <property type="entry name" value="Glyco_trans_1"/>
</dbReference>
<dbReference type="GO" id="GO:0016757">
    <property type="term" value="F:glycosyltransferase activity"/>
    <property type="evidence" value="ECO:0007669"/>
    <property type="project" value="UniProtKB-KW"/>
</dbReference>
<gene>
    <name evidence="3" type="ORF">D3868_22720</name>
    <name evidence="2" type="ORF">SIM66_28690</name>
</gene>